<dbReference type="PANTHER" id="PTHR42718:SF46">
    <property type="entry name" value="BLR6921 PROTEIN"/>
    <property type="match status" value="1"/>
</dbReference>
<dbReference type="PANTHER" id="PTHR42718">
    <property type="entry name" value="MAJOR FACILITATOR SUPERFAMILY MULTIDRUG TRANSPORTER MFSC"/>
    <property type="match status" value="1"/>
</dbReference>
<dbReference type="InterPro" id="IPR011701">
    <property type="entry name" value="MFS"/>
</dbReference>
<dbReference type="PROSITE" id="PS50850">
    <property type="entry name" value="MFS"/>
    <property type="match status" value="1"/>
</dbReference>
<dbReference type="Pfam" id="PF07690">
    <property type="entry name" value="MFS_1"/>
    <property type="match status" value="1"/>
</dbReference>
<name>A0A0H5NJL1_NOCFR</name>
<feature type="transmembrane region" description="Helical" evidence="7">
    <location>
        <begin position="51"/>
        <end position="71"/>
    </location>
</feature>
<reference evidence="10" key="1">
    <citation type="submission" date="2015-03" db="EMBL/GenBank/DDBJ databases">
        <authorList>
            <consortium name="Pathogen Informatics"/>
        </authorList>
    </citation>
    <scope>NUCLEOTIDE SEQUENCE [LARGE SCALE GENOMIC DNA]</scope>
    <source>
        <strain evidence="10">NCTC11134</strain>
    </source>
</reference>
<gene>
    <name evidence="9" type="primary">stp_5</name>
    <name evidence="9" type="ORF">ERS450000_01470</name>
</gene>
<dbReference type="Proteomes" id="UP000057820">
    <property type="component" value="Chromosome 1"/>
</dbReference>
<dbReference type="AlphaFoldDB" id="A0A0H5NJL1"/>
<keyword evidence="2" id="KW-0813">Transport</keyword>
<dbReference type="SUPFAM" id="SSF103473">
    <property type="entry name" value="MFS general substrate transporter"/>
    <property type="match status" value="1"/>
</dbReference>
<dbReference type="CDD" id="cd17321">
    <property type="entry name" value="MFS_MMR_MDR_like"/>
    <property type="match status" value="1"/>
</dbReference>
<dbReference type="GO" id="GO:0022857">
    <property type="term" value="F:transmembrane transporter activity"/>
    <property type="evidence" value="ECO:0007669"/>
    <property type="project" value="InterPro"/>
</dbReference>
<protein>
    <submittedName>
        <fullName evidence="9">Spectinomycin tetracycline efflux pump</fullName>
    </submittedName>
</protein>
<dbReference type="EMBL" id="LN868938">
    <property type="protein sequence ID" value="CRY75698.1"/>
    <property type="molecule type" value="Genomic_DNA"/>
</dbReference>
<evidence type="ECO:0000313" key="10">
    <source>
        <dbReference type="Proteomes" id="UP000057820"/>
    </source>
</evidence>
<accession>A0A0H5NJL1</accession>
<dbReference type="Gene3D" id="1.20.1250.20">
    <property type="entry name" value="MFS general substrate transporter like domains"/>
    <property type="match status" value="1"/>
</dbReference>
<dbReference type="InterPro" id="IPR036259">
    <property type="entry name" value="MFS_trans_sf"/>
</dbReference>
<feature type="transmembrane region" description="Helical" evidence="7">
    <location>
        <begin position="112"/>
        <end position="131"/>
    </location>
</feature>
<evidence type="ECO:0000256" key="2">
    <source>
        <dbReference type="ARBA" id="ARBA00022448"/>
    </source>
</evidence>
<evidence type="ECO:0000256" key="7">
    <source>
        <dbReference type="SAM" id="Phobius"/>
    </source>
</evidence>
<keyword evidence="4 7" id="KW-0812">Transmembrane</keyword>
<dbReference type="InterPro" id="IPR020846">
    <property type="entry name" value="MFS_dom"/>
</dbReference>
<dbReference type="Gene3D" id="1.20.1720.10">
    <property type="entry name" value="Multidrug resistance protein D"/>
    <property type="match status" value="1"/>
</dbReference>
<feature type="transmembrane region" description="Helical" evidence="7">
    <location>
        <begin position="232"/>
        <end position="251"/>
    </location>
</feature>
<proteinExistence type="predicted"/>
<evidence type="ECO:0000256" key="6">
    <source>
        <dbReference type="ARBA" id="ARBA00023136"/>
    </source>
</evidence>
<evidence type="ECO:0000256" key="3">
    <source>
        <dbReference type="ARBA" id="ARBA00022475"/>
    </source>
</evidence>
<keyword evidence="3" id="KW-1003">Cell membrane</keyword>
<dbReference type="KEGG" id="nfr:ERS450000_01470"/>
<feature type="transmembrane region" description="Helical" evidence="7">
    <location>
        <begin position="174"/>
        <end position="195"/>
    </location>
</feature>
<feature type="transmembrane region" description="Helical" evidence="7">
    <location>
        <begin position="271"/>
        <end position="293"/>
    </location>
</feature>
<feature type="transmembrane region" description="Helical" evidence="7">
    <location>
        <begin position="83"/>
        <end position="106"/>
    </location>
</feature>
<feature type="transmembrane region" description="Helical" evidence="7">
    <location>
        <begin position="207"/>
        <end position="226"/>
    </location>
</feature>
<feature type="transmembrane region" description="Helical" evidence="7">
    <location>
        <begin position="143"/>
        <end position="168"/>
    </location>
</feature>
<feature type="transmembrane region" description="Helical" evidence="7">
    <location>
        <begin position="16"/>
        <end position="39"/>
    </location>
</feature>
<feature type="transmembrane region" description="Helical" evidence="7">
    <location>
        <begin position="305"/>
        <end position="324"/>
    </location>
</feature>
<keyword evidence="6 7" id="KW-0472">Membrane</keyword>
<evidence type="ECO:0000259" key="8">
    <source>
        <dbReference type="PROSITE" id="PS50850"/>
    </source>
</evidence>
<evidence type="ECO:0000313" key="9">
    <source>
        <dbReference type="EMBL" id="CRY75698.1"/>
    </source>
</evidence>
<comment type="subcellular location">
    <subcellularLocation>
        <location evidence="1">Cell membrane</location>
        <topology evidence="1">Multi-pass membrane protein</topology>
    </subcellularLocation>
</comment>
<feature type="transmembrane region" description="Helical" evidence="7">
    <location>
        <begin position="361"/>
        <end position="384"/>
    </location>
</feature>
<feature type="transmembrane region" description="Helical" evidence="7">
    <location>
        <begin position="336"/>
        <end position="355"/>
    </location>
</feature>
<feature type="transmembrane region" description="Helical" evidence="7">
    <location>
        <begin position="438"/>
        <end position="456"/>
    </location>
</feature>
<organism evidence="9 10">
    <name type="scientific">Nocardia farcinica</name>
    <dbReference type="NCBI Taxonomy" id="37329"/>
    <lineage>
        <taxon>Bacteria</taxon>
        <taxon>Bacillati</taxon>
        <taxon>Actinomycetota</taxon>
        <taxon>Actinomycetes</taxon>
        <taxon>Mycobacteriales</taxon>
        <taxon>Nocardiaceae</taxon>
        <taxon>Nocardia</taxon>
    </lineage>
</organism>
<sequence length="460" mass="46345">MVNIVYHRSTVGTARVVLFVTCAAQFLVVLDGLIVTIALPDMARDLGLSAAGQQWVLNGYLLTFGGLLLLAGRAGDVFGHRRVFLYGAAVSTVAVLVAGVAGAAWLLIAARFAQGVGAAALAPSTLSLLVTTFAEPERRRHAVAIWAAVSATAGVLGFVLGGAITALLGWRWVLLVNVPLGVVVLATAAVGLPVVRPVERARLDVTGAVAVTGGAGALILGLAHAAEHGWGTARVLLALSAAVILFGLAVVVEQRVPAPLLPLPVLGRRGVATGVAIMALFGGVMNATVYFLSLYHQQVLGYGPLRTGAALLPMSAVILVGSLASRTLLPRCGARLLVVAGSLVAAVALVWMARLPESPGYVVHVLGPTMVWAAGVGVLTMPIVELVTGAVGPQLAGLGSGLVNMARHVGGAVGLAGLVTVVGTVADGGGSAVRGYNAALLVAAGLAAGMAVLGLLTEDR</sequence>
<evidence type="ECO:0000256" key="5">
    <source>
        <dbReference type="ARBA" id="ARBA00022989"/>
    </source>
</evidence>
<feature type="domain" description="Major facilitator superfamily (MFS) profile" evidence="8">
    <location>
        <begin position="17"/>
        <end position="460"/>
    </location>
</feature>
<keyword evidence="5 7" id="KW-1133">Transmembrane helix</keyword>
<dbReference type="GO" id="GO:0005886">
    <property type="term" value="C:plasma membrane"/>
    <property type="evidence" value="ECO:0007669"/>
    <property type="project" value="UniProtKB-SubCell"/>
</dbReference>
<evidence type="ECO:0000256" key="1">
    <source>
        <dbReference type="ARBA" id="ARBA00004651"/>
    </source>
</evidence>
<evidence type="ECO:0000256" key="4">
    <source>
        <dbReference type="ARBA" id="ARBA00022692"/>
    </source>
</evidence>
<feature type="transmembrane region" description="Helical" evidence="7">
    <location>
        <begin position="405"/>
        <end position="426"/>
    </location>
</feature>